<reference evidence="2 3" key="1">
    <citation type="submission" date="2019-03" db="EMBL/GenBank/DDBJ databases">
        <title>First draft genome of Liparis tanakae, snailfish: a comprehensive survey of snailfish specific genes.</title>
        <authorList>
            <person name="Kim W."/>
            <person name="Song I."/>
            <person name="Jeong J.-H."/>
            <person name="Kim D."/>
            <person name="Kim S."/>
            <person name="Ryu S."/>
            <person name="Song J.Y."/>
            <person name="Lee S.K."/>
        </authorList>
    </citation>
    <scope>NUCLEOTIDE SEQUENCE [LARGE SCALE GENOMIC DNA]</scope>
    <source>
        <tissue evidence="2">Muscle</tissue>
    </source>
</reference>
<comment type="caution">
    <text evidence="2">The sequence shown here is derived from an EMBL/GenBank/DDBJ whole genome shotgun (WGS) entry which is preliminary data.</text>
</comment>
<evidence type="ECO:0000256" key="1">
    <source>
        <dbReference type="SAM" id="MobiDB-lite"/>
    </source>
</evidence>
<feature type="region of interest" description="Disordered" evidence="1">
    <location>
        <begin position="1"/>
        <end position="82"/>
    </location>
</feature>
<name>A0A4Z2FGR4_9TELE</name>
<dbReference type="EMBL" id="SRLO01001231">
    <property type="protein sequence ID" value="TNN39953.1"/>
    <property type="molecule type" value="Genomic_DNA"/>
</dbReference>
<proteinExistence type="predicted"/>
<feature type="compositionally biased region" description="Polar residues" evidence="1">
    <location>
        <begin position="41"/>
        <end position="52"/>
    </location>
</feature>
<dbReference type="Proteomes" id="UP000314294">
    <property type="component" value="Unassembled WGS sequence"/>
</dbReference>
<sequence>MRSAFEAGGTEKDTRPLGRRPGPGQRLDAGSRGQGVRTSFRHSQMSTTSSDTFMIAPSEATSESAWDPAVGPQESPAKPSER</sequence>
<evidence type="ECO:0000313" key="2">
    <source>
        <dbReference type="EMBL" id="TNN39953.1"/>
    </source>
</evidence>
<organism evidence="2 3">
    <name type="scientific">Liparis tanakae</name>
    <name type="common">Tanaka's snailfish</name>
    <dbReference type="NCBI Taxonomy" id="230148"/>
    <lineage>
        <taxon>Eukaryota</taxon>
        <taxon>Metazoa</taxon>
        <taxon>Chordata</taxon>
        <taxon>Craniata</taxon>
        <taxon>Vertebrata</taxon>
        <taxon>Euteleostomi</taxon>
        <taxon>Actinopterygii</taxon>
        <taxon>Neopterygii</taxon>
        <taxon>Teleostei</taxon>
        <taxon>Neoteleostei</taxon>
        <taxon>Acanthomorphata</taxon>
        <taxon>Eupercaria</taxon>
        <taxon>Perciformes</taxon>
        <taxon>Cottioidei</taxon>
        <taxon>Cottales</taxon>
        <taxon>Liparidae</taxon>
        <taxon>Liparis</taxon>
    </lineage>
</organism>
<gene>
    <name evidence="2" type="ORF">EYF80_049870</name>
</gene>
<dbReference type="AlphaFoldDB" id="A0A4Z2FGR4"/>
<accession>A0A4Z2FGR4</accession>
<protein>
    <submittedName>
        <fullName evidence="2">Uncharacterized protein</fullName>
    </submittedName>
</protein>
<evidence type="ECO:0000313" key="3">
    <source>
        <dbReference type="Proteomes" id="UP000314294"/>
    </source>
</evidence>
<keyword evidence="3" id="KW-1185">Reference proteome</keyword>